<accession>X1SR48</accession>
<proteinExistence type="predicted"/>
<organism evidence="1">
    <name type="scientific">marine sediment metagenome</name>
    <dbReference type="NCBI Taxonomy" id="412755"/>
    <lineage>
        <taxon>unclassified sequences</taxon>
        <taxon>metagenomes</taxon>
        <taxon>ecological metagenomes</taxon>
    </lineage>
</organism>
<feature type="non-terminal residue" evidence="1">
    <location>
        <position position="1"/>
    </location>
</feature>
<dbReference type="EMBL" id="BARW01007907">
    <property type="protein sequence ID" value="GAI77830.1"/>
    <property type="molecule type" value="Genomic_DNA"/>
</dbReference>
<dbReference type="AlphaFoldDB" id="X1SR48"/>
<evidence type="ECO:0000313" key="1">
    <source>
        <dbReference type="EMBL" id="GAI77830.1"/>
    </source>
</evidence>
<reference evidence="1" key="1">
    <citation type="journal article" date="2014" name="Front. Microbiol.">
        <title>High frequency of phylogenetically diverse reductive dehalogenase-homologous genes in deep subseafloor sedimentary metagenomes.</title>
        <authorList>
            <person name="Kawai M."/>
            <person name="Futagami T."/>
            <person name="Toyoda A."/>
            <person name="Takaki Y."/>
            <person name="Nishi S."/>
            <person name="Hori S."/>
            <person name="Arai W."/>
            <person name="Tsubouchi T."/>
            <person name="Morono Y."/>
            <person name="Uchiyama I."/>
            <person name="Ito T."/>
            <person name="Fujiyama A."/>
            <person name="Inagaki F."/>
            <person name="Takami H."/>
        </authorList>
    </citation>
    <scope>NUCLEOTIDE SEQUENCE</scope>
    <source>
        <strain evidence="1">Expedition CK06-06</strain>
    </source>
</reference>
<sequence>VKEIARKEKVPIFLSPKETAYAAKVLVDLMRKRNQDKI</sequence>
<gene>
    <name evidence="1" type="ORF">S12H4_16354</name>
</gene>
<protein>
    <submittedName>
        <fullName evidence="1">Uncharacterized protein</fullName>
    </submittedName>
</protein>
<name>X1SR48_9ZZZZ</name>
<comment type="caution">
    <text evidence="1">The sequence shown here is derived from an EMBL/GenBank/DDBJ whole genome shotgun (WGS) entry which is preliminary data.</text>
</comment>